<dbReference type="AlphaFoldDB" id="Q97C51"/>
<gene>
    <name evidence="1" type="ORF">TVG0266297</name>
</gene>
<reference evidence="1 2" key="1">
    <citation type="journal article" date="1999" name="Proc. Jpn. Acad.">
        <title>Determination of the complete genomic DNA sequence of Thermoplasma volvanium GSS1.</title>
        <authorList>
            <person name="Kawashima T."/>
            <person name="Yamamoto Y."/>
            <person name="Aramaki H."/>
            <person name="Nunoshiba T."/>
            <person name="Kawamoto T."/>
            <person name="Watanabe K."/>
            <person name="Yamazaki M."/>
            <person name="Kanehori K."/>
            <person name="Amano N."/>
            <person name="Ohya Y."/>
            <person name="Makino K."/>
            <person name="Suzuki M."/>
        </authorList>
    </citation>
    <scope>NUCLEOTIDE SEQUENCE [LARGE SCALE GENOMIC DNA]</scope>
    <source>
        <strain evidence="2">ATCC 51530 / DSM 4299 / JCM 9571 / NBRC 15438 / GSS1</strain>
    </source>
</reference>
<evidence type="ECO:0000313" key="1">
    <source>
        <dbReference type="EMBL" id="BAB59396.1"/>
    </source>
</evidence>
<organism evidence="1 2">
    <name type="scientific">Thermoplasma volcanium (strain ATCC 51530 / DSM 4299 / JCM 9571 / NBRC 15438 / GSS1)</name>
    <dbReference type="NCBI Taxonomy" id="273116"/>
    <lineage>
        <taxon>Archaea</taxon>
        <taxon>Methanobacteriati</taxon>
        <taxon>Thermoplasmatota</taxon>
        <taxon>Thermoplasmata</taxon>
        <taxon>Thermoplasmatales</taxon>
        <taxon>Thermoplasmataceae</taxon>
        <taxon>Thermoplasma</taxon>
    </lineage>
</organism>
<name>Q97C51_THEVO</name>
<proteinExistence type="predicted"/>
<dbReference type="EMBL" id="BA000011">
    <property type="protein sequence ID" value="BAB59396.1"/>
    <property type="molecule type" value="Genomic_DNA"/>
</dbReference>
<keyword evidence="2" id="KW-1185">Reference proteome</keyword>
<dbReference type="KEGG" id="tvo:TVG0266297"/>
<dbReference type="PaxDb" id="273116-14324468"/>
<dbReference type="HOGENOM" id="CLU_2366389_0_0_2"/>
<dbReference type="Proteomes" id="UP000001017">
    <property type="component" value="Chromosome"/>
</dbReference>
<accession>Q97C51</accession>
<protein>
    <submittedName>
        <fullName evidence="1">TVG0266297 protein</fullName>
    </submittedName>
</protein>
<evidence type="ECO:0000313" key="2">
    <source>
        <dbReference type="Proteomes" id="UP000001017"/>
    </source>
</evidence>
<sequence>MRSANHNTIKIIMLDSTNFTSLCSMYEKTASAIAGGCLNLVNVIKIEIITTLRYSCITPVPRSMCNNVVLSITATYDTIKESGLENLPRCSTDIR</sequence>
<reference evidence="1 2" key="2">
    <citation type="journal article" date="2000" name="Proc. Natl. Acad. Sci. U.S.A.">
        <title>Archaeal adaptation to higher temperatures revealed by genomic sequence of Thermoplasma volcanium.</title>
        <authorList>
            <person name="Kawashima T."/>
            <person name="Amano N."/>
            <person name="Koike H."/>
            <person name="Makino S."/>
            <person name="Higuchi S."/>
            <person name="Kawashima-Ohya Y."/>
            <person name="Watanabe K."/>
            <person name="Yamazaki M."/>
            <person name="Kanehori K."/>
            <person name="Kawamoto T."/>
            <person name="Nunoshiba T."/>
            <person name="Yamamoto Y."/>
            <person name="Aramaki H."/>
            <person name="Makino K."/>
            <person name="Suzuki M."/>
        </authorList>
    </citation>
    <scope>NUCLEOTIDE SEQUENCE [LARGE SCALE GENOMIC DNA]</scope>
    <source>
        <strain evidence="2">ATCC 51530 / DSM 4299 / JCM 9571 / NBRC 15438 / GSS1</strain>
    </source>
</reference>